<accession>A0AAV7UWC8</accession>
<dbReference type="AlphaFoldDB" id="A0AAV7UWC8"/>
<organism evidence="1 2">
    <name type="scientific">Pleurodeles waltl</name>
    <name type="common">Iberian ribbed newt</name>
    <dbReference type="NCBI Taxonomy" id="8319"/>
    <lineage>
        <taxon>Eukaryota</taxon>
        <taxon>Metazoa</taxon>
        <taxon>Chordata</taxon>
        <taxon>Craniata</taxon>
        <taxon>Vertebrata</taxon>
        <taxon>Euteleostomi</taxon>
        <taxon>Amphibia</taxon>
        <taxon>Batrachia</taxon>
        <taxon>Caudata</taxon>
        <taxon>Salamandroidea</taxon>
        <taxon>Salamandridae</taxon>
        <taxon>Pleurodelinae</taxon>
        <taxon>Pleurodeles</taxon>
    </lineage>
</organism>
<keyword evidence="2" id="KW-1185">Reference proteome</keyword>
<name>A0AAV7UWC8_PLEWA</name>
<dbReference type="EMBL" id="JANPWB010000004">
    <property type="protein sequence ID" value="KAJ1191957.1"/>
    <property type="molecule type" value="Genomic_DNA"/>
</dbReference>
<evidence type="ECO:0000313" key="1">
    <source>
        <dbReference type="EMBL" id="KAJ1191957.1"/>
    </source>
</evidence>
<protein>
    <submittedName>
        <fullName evidence="1">Uncharacterized protein</fullName>
    </submittedName>
</protein>
<sequence length="132" mass="14083">MFVGSREAVREMPPLAVVLLLNSPTEVPPQDWFSKEAELGRVAGLERLGVPPLFSDGDVCAWAWSPEGKQVDILGPPVWLLKKELTGGLGTGGELEGALSDVQDCWNVWVRGSLKRFIGAQLEPSVAAGACG</sequence>
<reference evidence="1" key="1">
    <citation type="journal article" date="2022" name="bioRxiv">
        <title>Sequencing and chromosome-scale assembly of the giantPleurodeles waltlgenome.</title>
        <authorList>
            <person name="Brown T."/>
            <person name="Elewa A."/>
            <person name="Iarovenko S."/>
            <person name="Subramanian E."/>
            <person name="Araus A.J."/>
            <person name="Petzold A."/>
            <person name="Susuki M."/>
            <person name="Suzuki K.-i.T."/>
            <person name="Hayashi T."/>
            <person name="Toyoda A."/>
            <person name="Oliveira C."/>
            <person name="Osipova E."/>
            <person name="Leigh N.D."/>
            <person name="Simon A."/>
            <person name="Yun M.H."/>
        </authorList>
    </citation>
    <scope>NUCLEOTIDE SEQUENCE</scope>
    <source>
        <strain evidence="1">20211129_DDA</strain>
        <tissue evidence="1">Liver</tissue>
    </source>
</reference>
<gene>
    <name evidence="1" type="ORF">NDU88_001270</name>
</gene>
<proteinExistence type="predicted"/>
<dbReference type="Proteomes" id="UP001066276">
    <property type="component" value="Chromosome 2_2"/>
</dbReference>
<comment type="caution">
    <text evidence="1">The sequence shown here is derived from an EMBL/GenBank/DDBJ whole genome shotgun (WGS) entry which is preliminary data.</text>
</comment>
<evidence type="ECO:0000313" key="2">
    <source>
        <dbReference type="Proteomes" id="UP001066276"/>
    </source>
</evidence>